<feature type="compositionally biased region" description="Low complexity" evidence="1">
    <location>
        <begin position="9"/>
        <end position="22"/>
    </location>
</feature>
<dbReference type="PANTHER" id="PTHR46007:SF8">
    <property type="entry name" value="C2H2-TYPE DOMAIN-CONTAINING PROTEIN"/>
    <property type="match status" value="1"/>
</dbReference>
<feature type="region of interest" description="Disordered" evidence="1">
    <location>
        <begin position="210"/>
        <end position="236"/>
    </location>
</feature>
<keyword evidence="3" id="KW-1185">Reference proteome</keyword>
<organism evidence="2 3">
    <name type="scientific">Mauternbach virus</name>
    <dbReference type="NCBI Taxonomy" id="2486603"/>
    <lineage>
        <taxon>Viruses</taxon>
        <taxon>Viruses incertae sedis</taxon>
        <taxon>Naldaviricetes</taxon>
        <taxon>Lefavirales</taxon>
        <taxon>Nudiviridae</taxon>
        <taxon>Alphanudivirus</taxon>
        <taxon>Alphanudivirus quartudromelanogasteris</taxon>
    </lineage>
</organism>
<feature type="region of interest" description="Disordered" evidence="1">
    <location>
        <begin position="151"/>
        <end position="187"/>
    </location>
</feature>
<feature type="compositionally biased region" description="Low complexity" evidence="1">
    <location>
        <begin position="210"/>
        <end position="227"/>
    </location>
</feature>
<evidence type="ECO:0000256" key="1">
    <source>
        <dbReference type="SAM" id="MobiDB-lite"/>
    </source>
</evidence>
<dbReference type="InterPro" id="IPR051647">
    <property type="entry name" value="Mediator_comp_sub12"/>
</dbReference>
<evidence type="ECO:0000313" key="2">
    <source>
        <dbReference type="EMBL" id="AYP97906.1"/>
    </source>
</evidence>
<evidence type="ECO:0000313" key="3">
    <source>
        <dbReference type="Proteomes" id="UP000679071"/>
    </source>
</evidence>
<accession>A0A3G3E610</accession>
<name>A0A3G3E610_9VIRU</name>
<dbReference type="EMBL" id="MG969167">
    <property type="protein sequence ID" value="AYP97906.1"/>
    <property type="molecule type" value="Genomic_DNA"/>
</dbReference>
<dbReference type="GeneID" id="80535621"/>
<feature type="region of interest" description="Disordered" evidence="1">
    <location>
        <begin position="1"/>
        <end position="38"/>
    </location>
</feature>
<dbReference type="RefSeq" id="YP_010797643.1">
    <property type="nucleotide sequence ID" value="NC_076232.1"/>
</dbReference>
<dbReference type="GO" id="GO:0045944">
    <property type="term" value="P:positive regulation of transcription by RNA polymerase II"/>
    <property type="evidence" value="ECO:0007669"/>
    <property type="project" value="TreeGrafter"/>
</dbReference>
<reference evidence="3" key="1">
    <citation type="submission" date="2018-02" db="EMBL/GenBank/DDBJ databases">
        <title>A New Nudivirus from Drosophila melanogaster.</title>
        <authorList>
            <consortium name="DrosEU"/>
            <person name="Obbard D.J."/>
            <person name="Staubach F."/>
            <person name="Betancourt A."/>
        </authorList>
    </citation>
    <scope>NUCLEOTIDE SEQUENCE [LARGE SCALE GENOMIC DNA]</scope>
</reference>
<dbReference type="GO" id="GO:0003713">
    <property type="term" value="F:transcription coactivator activity"/>
    <property type="evidence" value="ECO:0007669"/>
    <property type="project" value="TreeGrafter"/>
</dbReference>
<dbReference type="PANTHER" id="PTHR46007">
    <property type="entry name" value="MEDIATOR OF RNA POLYMERASE II TRANSCRIPTION SUBUNIT 12"/>
    <property type="match status" value="1"/>
</dbReference>
<dbReference type="KEGG" id="vg:80535621"/>
<feature type="compositionally biased region" description="Low complexity" evidence="1">
    <location>
        <begin position="161"/>
        <end position="170"/>
    </location>
</feature>
<proteinExistence type="predicted"/>
<protein>
    <submittedName>
        <fullName evidence="2">Uncharacterized protein</fullName>
    </submittedName>
</protein>
<sequence length="584" mass="66726">MNTFQCKNSTATAKRSSKSTLKSVKKNRSDEFKKNKSNKSMSIMDEILHLTDPSHNVHVHNKMPLQQRTHCNQNSNILYQSQSHNQYLQQQQMICVQRQHEMQSQHQMQCTPRTLQNTQIQIQQQQQHTVKQQNYTEHYSAISNATANINQVHHHQHQHQHQQQQQQQQQQHHHHHHQQQQCQQQHHYEQIKITNNMQYNMQFNNNIRQEQQQHIQYQQQPQQQQQQESPPIERSSRPIIESVMYFSKHNPMLKIQQNPTSTITASDTANNVAVSIPTTTTTTTAAAAATGVNEIVHSTSSIIMPPMASTPMTMTPTSMGFEEIIGRTDKIGPLLEMTGIKEKSISDEIITTDMKEQILHEITNVTDNLDDKDPDTPAWYFDMSELVDPIKMSAMNDSGVVVICAKDKQEKQQAAAAAVVSEIKMSFSDSLENTDNIMTTTTATTGITEKTQVDGHLNDYSEFYYIDDANTKQYNKIQENQVTINNGINVPVINNNSGNNTINTLNTNAETIQQQLNYEIPCISLINLQEEIDKTQICKFDLLKQKSIDAVPENENKPTATTEIGNTVMENNDDNAFKVSILNR</sequence>
<dbReference type="Proteomes" id="UP000679071">
    <property type="component" value="Segment"/>
</dbReference>